<gene>
    <name evidence="20" type="ORF">A2870_00740</name>
</gene>
<dbReference type="InterPro" id="IPR036945">
    <property type="entry name" value="DAGK_sf"/>
</dbReference>
<keyword evidence="12 19" id="KW-0472">Membrane</keyword>
<keyword evidence="4" id="KW-0444">Lipid biosynthesis</keyword>
<evidence type="ECO:0000313" key="21">
    <source>
        <dbReference type="Proteomes" id="UP000179102"/>
    </source>
</evidence>
<protein>
    <recommendedName>
        <fullName evidence="22">Diacylglycerol kinase</fullName>
    </recommendedName>
</protein>
<dbReference type="STRING" id="1797711.A2870_00740"/>
<evidence type="ECO:0000256" key="4">
    <source>
        <dbReference type="ARBA" id="ARBA00022516"/>
    </source>
</evidence>
<evidence type="ECO:0000256" key="2">
    <source>
        <dbReference type="ARBA" id="ARBA00005967"/>
    </source>
</evidence>
<comment type="cofactor">
    <cofactor evidence="18">
        <name>Mg(2+)</name>
        <dbReference type="ChEBI" id="CHEBI:18420"/>
    </cofactor>
    <text evidence="18">Mn(2+), Zn(2+), Cd(2+) and Co(2+) support activity to lesser extents.</text>
</comment>
<accession>A0A1F5G3F8</accession>
<feature type="transmembrane region" description="Helical" evidence="19">
    <location>
        <begin position="37"/>
        <end position="54"/>
    </location>
</feature>
<dbReference type="InterPro" id="IPR000829">
    <property type="entry name" value="DAGK"/>
</dbReference>
<dbReference type="GO" id="GO:0016301">
    <property type="term" value="F:kinase activity"/>
    <property type="evidence" value="ECO:0007669"/>
    <property type="project" value="UniProtKB-KW"/>
</dbReference>
<dbReference type="Proteomes" id="UP000179102">
    <property type="component" value="Unassembled WGS sequence"/>
</dbReference>
<keyword evidence="3" id="KW-1003">Cell membrane</keyword>
<evidence type="ECO:0000256" key="8">
    <source>
        <dbReference type="ARBA" id="ARBA00022777"/>
    </source>
</evidence>
<evidence type="ECO:0000256" key="3">
    <source>
        <dbReference type="ARBA" id="ARBA00022475"/>
    </source>
</evidence>
<dbReference type="Pfam" id="PF01219">
    <property type="entry name" value="DAGK_prokar"/>
    <property type="match status" value="1"/>
</dbReference>
<evidence type="ECO:0000256" key="17">
    <source>
        <dbReference type="PIRSR" id="PIRSR600829-3"/>
    </source>
</evidence>
<comment type="similarity">
    <text evidence="2">Belongs to the bacterial diacylglycerol kinase family.</text>
</comment>
<keyword evidence="8" id="KW-0418">Kinase</keyword>
<keyword evidence="11" id="KW-0443">Lipid metabolism</keyword>
<comment type="subcellular location">
    <subcellularLocation>
        <location evidence="1">Cell membrane</location>
        <topology evidence="1">Multi-pass membrane protein</topology>
    </subcellularLocation>
</comment>
<dbReference type="Gene3D" id="1.10.287.3610">
    <property type="match status" value="1"/>
</dbReference>
<keyword evidence="9 17" id="KW-0067">ATP-binding</keyword>
<feature type="binding site" evidence="18">
    <location>
        <position position="82"/>
    </location>
    <ligand>
        <name>a divalent metal cation</name>
        <dbReference type="ChEBI" id="CHEBI:60240"/>
    </ligand>
</feature>
<organism evidence="20 21">
    <name type="scientific">Candidatus Curtissbacteria bacterium RIFCSPHIGHO2_01_FULL_41_11</name>
    <dbReference type="NCBI Taxonomy" id="1797711"/>
    <lineage>
        <taxon>Bacteria</taxon>
        <taxon>Candidatus Curtissiibacteriota</taxon>
    </lineage>
</organism>
<dbReference type="PANTHER" id="PTHR34299:SF1">
    <property type="entry name" value="DIACYLGLYCEROL KINASE"/>
    <property type="match status" value="1"/>
</dbReference>
<feature type="binding site" evidence="17">
    <location>
        <position position="82"/>
    </location>
    <ligand>
        <name>ATP</name>
        <dbReference type="ChEBI" id="CHEBI:30616"/>
    </ligand>
</feature>
<keyword evidence="7 17" id="KW-0547">Nucleotide-binding</keyword>
<sequence>MDPIEIKKKDPFFIHQIKSFAFAFEGIYYSFKKGTHFKIETTVLLLAIVLGFVYRITTAEWFNIILISSAVLGAEAINTGIEELGDVLHPEHHPRIRLAKHCAAGGVLILSTAAIIIGLIIFLPKIIG</sequence>
<evidence type="ECO:0000256" key="11">
    <source>
        <dbReference type="ARBA" id="ARBA00023098"/>
    </source>
</evidence>
<dbReference type="EMBL" id="MFAZ01000043">
    <property type="protein sequence ID" value="OGD86389.1"/>
    <property type="molecule type" value="Genomic_DNA"/>
</dbReference>
<keyword evidence="18" id="KW-0460">Magnesium</keyword>
<evidence type="ECO:0000256" key="12">
    <source>
        <dbReference type="ARBA" id="ARBA00023136"/>
    </source>
</evidence>
<dbReference type="GO" id="GO:0046872">
    <property type="term" value="F:metal ion binding"/>
    <property type="evidence" value="ECO:0007669"/>
    <property type="project" value="UniProtKB-KW"/>
</dbReference>
<feature type="transmembrane region" description="Helical" evidence="19">
    <location>
        <begin position="101"/>
        <end position="123"/>
    </location>
</feature>
<evidence type="ECO:0000256" key="9">
    <source>
        <dbReference type="ARBA" id="ARBA00022840"/>
    </source>
</evidence>
<reference evidence="20 21" key="1">
    <citation type="journal article" date="2016" name="Nat. Commun.">
        <title>Thousands of microbial genomes shed light on interconnected biogeochemical processes in an aquifer system.</title>
        <authorList>
            <person name="Anantharaman K."/>
            <person name="Brown C.T."/>
            <person name="Hug L.A."/>
            <person name="Sharon I."/>
            <person name="Castelle C.J."/>
            <person name="Probst A.J."/>
            <person name="Thomas B.C."/>
            <person name="Singh A."/>
            <person name="Wilkins M.J."/>
            <person name="Karaoz U."/>
            <person name="Brodie E.L."/>
            <person name="Williams K.H."/>
            <person name="Hubbard S.S."/>
            <person name="Banfield J.F."/>
        </authorList>
    </citation>
    <scope>NUCLEOTIDE SEQUENCE [LARGE SCALE GENOMIC DNA]</scope>
</reference>
<evidence type="ECO:0000256" key="6">
    <source>
        <dbReference type="ARBA" id="ARBA00022692"/>
    </source>
</evidence>
<dbReference type="GO" id="GO:0005524">
    <property type="term" value="F:ATP binding"/>
    <property type="evidence" value="ECO:0007669"/>
    <property type="project" value="UniProtKB-KW"/>
</dbReference>
<feature type="binding site" evidence="17">
    <location>
        <begin position="91"/>
        <end position="93"/>
    </location>
    <ligand>
        <name>ATP</name>
        <dbReference type="ChEBI" id="CHEBI:30616"/>
    </ligand>
</feature>
<evidence type="ECO:0000256" key="7">
    <source>
        <dbReference type="ARBA" id="ARBA00022741"/>
    </source>
</evidence>
<evidence type="ECO:0000256" key="19">
    <source>
        <dbReference type="SAM" id="Phobius"/>
    </source>
</evidence>
<evidence type="ECO:0000256" key="18">
    <source>
        <dbReference type="PIRSR" id="PIRSR600829-4"/>
    </source>
</evidence>
<evidence type="ECO:0000256" key="5">
    <source>
        <dbReference type="ARBA" id="ARBA00022679"/>
    </source>
</evidence>
<keyword evidence="6 19" id="KW-0812">Transmembrane</keyword>
<dbReference type="GO" id="GO:0005886">
    <property type="term" value="C:plasma membrane"/>
    <property type="evidence" value="ECO:0007669"/>
    <property type="project" value="UniProtKB-SubCell"/>
</dbReference>
<keyword evidence="10 19" id="KW-1133">Transmembrane helix</keyword>
<keyword evidence="18" id="KW-0479">Metal-binding</keyword>
<dbReference type="CDD" id="cd14265">
    <property type="entry name" value="UDPK_IM_like"/>
    <property type="match status" value="1"/>
</dbReference>
<evidence type="ECO:0000313" key="20">
    <source>
        <dbReference type="EMBL" id="OGD86389.1"/>
    </source>
</evidence>
<feature type="binding site" evidence="16">
    <location>
        <position position="75"/>
    </location>
    <ligand>
        <name>substrate</name>
    </ligand>
</feature>
<proteinExistence type="inferred from homology"/>
<evidence type="ECO:0000256" key="15">
    <source>
        <dbReference type="PIRSR" id="PIRSR600829-1"/>
    </source>
</evidence>
<dbReference type="InterPro" id="IPR033717">
    <property type="entry name" value="UDPK"/>
</dbReference>
<keyword evidence="13" id="KW-0594">Phospholipid biosynthesis</keyword>
<evidence type="ECO:0008006" key="22">
    <source>
        <dbReference type="Google" id="ProtNLM"/>
    </source>
</evidence>
<evidence type="ECO:0000256" key="10">
    <source>
        <dbReference type="ARBA" id="ARBA00022989"/>
    </source>
</evidence>
<dbReference type="PANTHER" id="PTHR34299">
    <property type="entry name" value="DIACYLGLYCEROL KINASE"/>
    <property type="match status" value="1"/>
</dbReference>
<dbReference type="AlphaFoldDB" id="A0A1F5G3F8"/>
<name>A0A1F5G3F8_9BACT</name>
<evidence type="ECO:0000256" key="1">
    <source>
        <dbReference type="ARBA" id="ARBA00004651"/>
    </source>
</evidence>
<evidence type="ECO:0000256" key="16">
    <source>
        <dbReference type="PIRSR" id="PIRSR600829-2"/>
    </source>
</evidence>
<feature type="active site" description="Proton acceptor" evidence="15">
    <location>
        <position position="75"/>
    </location>
</feature>
<keyword evidence="5" id="KW-0808">Transferase</keyword>
<evidence type="ECO:0000256" key="14">
    <source>
        <dbReference type="ARBA" id="ARBA00023264"/>
    </source>
</evidence>
<dbReference type="GO" id="GO:0008654">
    <property type="term" value="P:phospholipid biosynthetic process"/>
    <property type="evidence" value="ECO:0007669"/>
    <property type="project" value="UniProtKB-KW"/>
</dbReference>
<comment type="caution">
    <text evidence="20">The sequence shown here is derived from an EMBL/GenBank/DDBJ whole genome shotgun (WGS) entry which is preliminary data.</text>
</comment>
<evidence type="ECO:0000256" key="13">
    <source>
        <dbReference type="ARBA" id="ARBA00023209"/>
    </source>
</evidence>
<keyword evidence="14" id="KW-1208">Phospholipid metabolism</keyword>